<dbReference type="EMBL" id="GBXM01025647">
    <property type="protein sequence ID" value="JAH82930.1"/>
    <property type="molecule type" value="Transcribed_RNA"/>
</dbReference>
<proteinExistence type="predicted"/>
<sequence>MLRGLSVVTSISWLKTKVRGGNLHTPCFPRKL</sequence>
<reference evidence="1" key="1">
    <citation type="submission" date="2014-11" db="EMBL/GenBank/DDBJ databases">
        <authorList>
            <person name="Amaro Gonzalez C."/>
        </authorList>
    </citation>
    <scope>NUCLEOTIDE SEQUENCE</scope>
</reference>
<dbReference type="AlphaFoldDB" id="A0A0E9W049"/>
<organism evidence="1">
    <name type="scientific">Anguilla anguilla</name>
    <name type="common">European freshwater eel</name>
    <name type="synonym">Muraena anguilla</name>
    <dbReference type="NCBI Taxonomy" id="7936"/>
    <lineage>
        <taxon>Eukaryota</taxon>
        <taxon>Metazoa</taxon>
        <taxon>Chordata</taxon>
        <taxon>Craniata</taxon>
        <taxon>Vertebrata</taxon>
        <taxon>Euteleostomi</taxon>
        <taxon>Actinopterygii</taxon>
        <taxon>Neopterygii</taxon>
        <taxon>Teleostei</taxon>
        <taxon>Anguilliformes</taxon>
        <taxon>Anguillidae</taxon>
        <taxon>Anguilla</taxon>
    </lineage>
</organism>
<accession>A0A0E9W049</accession>
<protein>
    <submittedName>
        <fullName evidence="1">Uncharacterized protein</fullName>
    </submittedName>
</protein>
<reference evidence="1" key="2">
    <citation type="journal article" date="2015" name="Fish Shellfish Immunol.">
        <title>Early steps in the European eel (Anguilla anguilla)-Vibrio vulnificus interaction in the gills: Role of the RtxA13 toxin.</title>
        <authorList>
            <person name="Callol A."/>
            <person name="Pajuelo D."/>
            <person name="Ebbesson L."/>
            <person name="Teles M."/>
            <person name="MacKenzie S."/>
            <person name="Amaro C."/>
        </authorList>
    </citation>
    <scope>NUCLEOTIDE SEQUENCE</scope>
</reference>
<name>A0A0E9W049_ANGAN</name>
<evidence type="ECO:0000313" key="1">
    <source>
        <dbReference type="EMBL" id="JAH82930.1"/>
    </source>
</evidence>